<gene>
    <name evidence="2" type="ORF">BG57_05275</name>
</gene>
<dbReference type="RefSeq" id="WP_035971122.1">
    <property type="nucleotide sequence ID" value="NZ_JFHE01000124.1"/>
</dbReference>
<dbReference type="STRING" id="1071679.BG57_05275"/>
<comment type="caution">
    <text evidence="2">The sequence shown here is derived from an EMBL/GenBank/DDBJ whole genome shotgun (WGS) entry which is preliminary data.</text>
</comment>
<dbReference type="eggNOG" id="COG1450">
    <property type="taxonomic scope" value="Bacteria"/>
</dbReference>
<dbReference type="GO" id="GO:0015627">
    <property type="term" value="C:type II protein secretion system complex"/>
    <property type="evidence" value="ECO:0007669"/>
    <property type="project" value="TreeGrafter"/>
</dbReference>
<organism evidence="2 3">
    <name type="scientific">Caballeronia grimmiae</name>
    <dbReference type="NCBI Taxonomy" id="1071679"/>
    <lineage>
        <taxon>Bacteria</taxon>
        <taxon>Pseudomonadati</taxon>
        <taxon>Pseudomonadota</taxon>
        <taxon>Betaproteobacteria</taxon>
        <taxon>Burkholderiales</taxon>
        <taxon>Burkholderiaceae</taxon>
        <taxon>Caballeronia</taxon>
    </lineage>
</organism>
<evidence type="ECO:0000313" key="3">
    <source>
        <dbReference type="Proteomes" id="UP000027439"/>
    </source>
</evidence>
<protein>
    <recommendedName>
        <fullName evidence="4">Type II secretory pathway, component PulD</fullName>
    </recommendedName>
</protein>
<name>A0A069NAC2_9BURK</name>
<reference evidence="2 3" key="1">
    <citation type="submission" date="2014-03" db="EMBL/GenBank/DDBJ databases">
        <title>Draft Genome Sequences of Four Burkholderia Strains.</title>
        <authorList>
            <person name="Liu X.Y."/>
            <person name="Li C.X."/>
            <person name="Xu J.H."/>
        </authorList>
    </citation>
    <scope>NUCLEOTIDE SEQUENCE [LARGE SCALE GENOMIC DNA]</scope>
    <source>
        <strain evidence="2 3">R27</strain>
    </source>
</reference>
<feature type="chain" id="PRO_5001666979" description="Type II secretory pathway, component PulD" evidence="1">
    <location>
        <begin position="19"/>
        <end position="320"/>
    </location>
</feature>
<evidence type="ECO:0000313" key="2">
    <source>
        <dbReference type="EMBL" id="KDR24604.1"/>
    </source>
</evidence>
<feature type="signal peptide" evidence="1">
    <location>
        <begin position="1"/>
        <end position="18"/>
    </location>
</feature>
<keyword evidence="1" id="KW-0732">Signal</keyword>
<dbReference type="InterPro" id="IPR050810">
    <property type="entry name" value="Bact_Secretion_Sys_Channel"/>
</dbReference>
<feature type="non-terminal residue" evidence="2">
    <location>
        <position position="320"/>
    </location>
</feature>
<dbReference type="EMBL" id="JFHE01000124">
    <property type="protein sequence ID" value="KDR24604.1"/>
    <property type="molecule type" value="Genomic_DNA"/>
</dbReference>
<dbReference type="GO" id="GO:0009306">
    <property type="term" value="P:protein secretion"/>
    <property type="evidence" value="ECO:0007669"/>
    <property type="project" value="TreeGrafter"/>
</dbReference>
<dbReference type="PANTHER" id="PTHR30332:SF17">
    <property type="entry name" value="TYPE IV PILIATION SYSTEM PROTEIN DR_0774-RELATED"/>
    <property type="match status" value="1"/>
</dbReference>
<evidence type="ECO:0000256" key="1">
    <source>
        <dbReference type="SAM" id="SignalP"/>
    </source>
</evidence>
<dbReference type="AlphaFoldDB" id="A0A069NAC2"/>
<proteinExistence type="predicted"/>
<dbReference type="Proteomes" id="UP000027439">
    <property type="component" value="Unassembled WGS sequence"/>
</dbReference>
<sequence length="320" mass="34215">MKKLLMLAMLAFSLSSAAAVPAVPPIPTVPALTEPLPPPLPLSPGAQVAAISPLRMGNAKKVDLRFVNVAQVVDLIYAEMLQTPYVIEPEVLADTRNVSFRFDRTKGDIRDGLSNFLDSLGFGVTTKDGVDYVFKRKEVKETEHEPERDVFVYTPQYRSADYLSRLVQPLVSGSFTTNRAIAAPAGSRATGNVPPSSAAAMVDQSSDVMVFLGTAREIAMLKKVLPKVDVATGEVAIRAWVYEVSVDNEKTTGFQLAASILGGRLGVSLGAGTVDPNANALRLHTGFLDAAIAALDSDSRFHVVTSPNLRVASGKHGRLN</sequence>
<dbReference type="PANTHER" id="PTHR30332">
    <property type="entry name" value="PROBABLE GENERAL SECRETION PATHWAY PROTEIN D"/>
    <property type="match status" value="1"/>
</dbReference>
<evidence type="ECO:0008006" key="4">
    <source>
        <dbReference type="Google" id="ProtNLM"/>
    </source>
</evidence>
<accession>A0A069NAC2</accession>